<dbReference type="GO" id="GO:0020037">
    <property type="term" value="F:heme binding"/>
    <property type="evidence" value="ECO:0007669"/>
    <property type="project" value="InterPro"/>
</dbReference>
<evidence type="ECO:0000256" key="11">
    <source>
        <dbReference type="ARBA" id="ARBA00023136"/>
    </source>
</evidence>
<accession>A0A194W1E3</accession>
<comment type="subcellular location">
    <subcellularLocation>
        <location evidence="2">Membrane</location>
    </subcellularLocation>
</comment>
<dbReference type="Pfam" id="PF00067">
    <property type="entry name" value="p450"/>
    <property type="match status" value="1"/>
</dbReference>
<evidence type="ECO:0000256" key="8">
    <source>
        <dbReference type="ARBA" id="ARBA00023002"/>
    </source>
</evidence>
<evidence type="ECO:0000256" key="2">
    <source>
        <dbReference type="ARBA" id="ARBA00004370"/>
    </source>
</evidence>
<dbReference type="GO" id="GO:0016020">
    <property type="term" value="C:membrane"/>
    <property type="evidence" value="ECO:0007669"/>
    <property type="project" value="UniProtKB-SubCell"/>
</dbReference>
<evidence type="ECO:0000256" key="5">
    <source>
        <dbReference type="ARBA" id="ARBA00022692"/>
    </source>
</evidence>
<keyword evidence="5" id="KW-0812">Transmembrane</keyword>
<evidence type="ECO:0000256" key="3">
    <source>
        <dbReference type="ARBA" id="ARBA00010617"/>
    </source>
</evidence>
<dbReference type="GO" id="GO:0016705">
    <property type="term" value="F:oxidoreductase activity, acting on paired donors, with incorporation or reduction of molecular oxygen"/>
    <property type="evidence" value="ECO:0007669"/>
    <property type="project" value="InterPro"/>
</dbReference>
<comment type="cofactor">
    <cofactor evidence="1">
        <name>heme</name>
        <dbReference type="ChEBI" id="CHEBI:30413"/>
    </cofactor>
</comment>
<keyword evidence="8" id="KW-0560">Oxidoreductase</keyword>
<gene>
    <name evidence="12" type="ORF">VM1G_05214</name>
</gene>
<reference evidence="12" key="1">
    <citation type="submission" date="2014-12" db="EMBL/GenBank/DDBJ databases">
        <title>Genome Sequence of Valsa Canker Pathogens Uncovers a Specific Adaption of Colonization on Woody Bark.</title>
        <authorList>
            <person name="Yin Z."/>
            <person name="Liu H."/>
            <person name="Gao X."/>
            <person name="Li Z."/>
            <person name="Song N."/>
            <person name="Ke X."/>
            <person name="Dai Q."/>
            <person name="Wu Y."/>
            <person name="Sun Y."/>
            <person name="Xu J.-R."/>
            <person name="Kang Z.K."/>
            <person name="Wang L."/>
            <person name="Huang L."/>
        </authorList>
    </citation>
    <scope>NUCLEOTIDE SEQUENCE [LARGE SCALE GENOMIC DNA]</scope>
    <source>
        <strain evidence="12">03-8</strain>
    </source>
</reference>
<keyword evidence="9" id="KW-0408">Iron</keyword>
<dbReference type="SUPFAM" id="SSF48264">
    <property type="entry name" value="Cytochrome P450"/>
    <property type="match status" value="1"/>
</dbReference>
<dbReference type="Proteomes" id="UP000078559">
    <property type="component" value="Chromosome 5"/>
</dbReference>
<evidence type="ECO:0000256" key="10">
    <source>
        <dbReference type="ARBA" id="ARBA00023033"/>
    </source>
</evidence>
<evidence type="ECO:0000313" key="12">
    <source>
        <dbReference type="EMBL" id="KUI69918.1"/>
    </source>
</evidence>
<evidence type="ECO:0000313" key="13">
    <source>
        <dbReference type="Proteomes" id="UP000078559"/>
    </source>
</evidence>
<keyword evidence="10" id="KW-0503">Monooxygenase</keyword>
<evidence type="ECO:0000256" key="4">
    <source>
        <dbReference type="ARBA" id="ARBA00022617"/>
    </source>
</evidence>
<dbReference type="CDD" id="cd11041">
    <property type="entry name" value="CYP503A1-like"/>
    <property type="match status" value="1"/>
</dbReference>
<dbReference type="GO" id="GO:0004497">
    <property type="term" value="F:monooxygenase activity"/>
    <property type="evidence" value="ECO:0007669"/>
    <property type="project" value="UniProtKB-KW"/>
</dbReference>
<dbReference type="EMBL" id="CM003102">
    <property type="protein sequence ID" value="KUI69918.1"/>
    <property type="molecule type" value="Genomic_DNA"/>
</dbReference>
<dbReference type="AlphaFoldDB" id="A0A194W1E3"/>
<sequence length="462" mass="51813">MTELKDAPEEQLSLHALSKDMFTPKHTMNGLEVEDKMNANGSLHTRVLRVVLRSHLPHLCFQLSQAIEGVFDKGFNMANQCGGNDWARLSSFSMAKTVITAANALAFFGPDLSARPSFLQAAADYPEDLFRTAEVLRLTPSLLHPLIAPVLMRNHQASMTMVEHLTPVVEERLSRVRSNLEHSSDQVPKPKDCIQFFVDANSRKGEWTAHKIVQVLLGIWFAAVHQPALTIVYALEDLCEHPEFVEPLRRELSAICPYPRGKTIDASIAATLEEAPLLDAFLKESSRLHPSDSISVRRKALTPFTFRDGTHILPGDVACVPSQAIMRNEGIYTESMKFCPWRFVERIKDTGDEGAEAGGLRSLSRFTDTELEYPLWGLGRHSWYVPLSGQRKCTPDGSSMHSPGRFYASLLLKLFLAHVLMHYDTMLPTTPAMRTFHFRSSIIPTSKSAFLFRKRVRPCQGG</sequence>
<organism evidence="12 13">
    <name type="scientific">Cytospora mali</name>
    <name type="common">Apple Valsa canker fungus</name>
    <name type="synonym">Valsa mali</name>
    <dbReference type="NCBI Taxonomy" id="578113"/>
    <lineage>
        <taxon>Eukaryota</taxon>
        <taxon>Fungi</taxon>
        <taxon>Dikarya</taxon>
        <taxon>Ascomycota</taxon>
        <taxon>Pezizomycotina</taxon>
        <taxon>Sordariomycetes</taxon>
        <taxon>Sordariomycetidae</taxon>
        <taxon>Diaporthales</taxon>
        <taxon>Cytosporaceae</taxon>
        <taxon>Cytospora</taxon>
    </lineage>
</organism>
<keyword evidence="13" id="KW-1185">Reference proteome</keyword>
<protein>
    <submittedName>
        <fullName evidence="12">Ent-kaurene oxidase</fullName>
    </submittedName>
</protein>
<proteinExistence type="inferred from homology"/>
<evidence type="ECO:0000256" key="1">
    <source>
        <dbReference type="ARBA" id="ARBA00001971"/>
    </source>
</evidence>
<dbReference type="PANTHER" id="PTHR46206">
    <property type="entry name" value="CYTOCHROME P450"/>
    <property type="match status" value="1"/>
</dbReference>
<evidence type="ECO:0000256" key="9">
    <source>
        <dbReference type="ARBA" id="ARBA00023004"/>
    </source>
</evidence>
<keyword evidence="11" id="KW-0472">Membrane</keyword>
<comment type="similarity">
    <text evidence="3">Belongs to the cytochrome P450 family.</text>
</comment>
<keyword evidence="6" id="KW-0479">Metal-binding</keyword>
<dbReference type="SMR" id="A0A194W1E3"/>
<evidence type="ECO:0000256" key="6">
    <source>
        <dbReference type="ARBA" id="ARBA00022723"/>
    </source>
</evidence>
<dbReference type="PANTHER" id="PTHR46206:SF5">
    <property type="entry name" value="P450, PUTATIVE (EUROFUNG)-RELATED"/>
    <property type="match status" value="1"/>
</dbReference>
<keyword evidence="7" id="KW-1133">Transmembrane helix</keyword>
<name>A0A194W1E3_CYTMA</name>
<dbReference type="Gene3D" id="1.10.630.10">
    <property type="entry name" value="Cytochrome P450"/>
    <property type="match status" value="1"/>
</dbReference>
<dbReference type="GO" id="GO:0005506">
    <property type="term" value="F:iron ion binding"/>
    <property type="evidence" value="ECO:0007669"/>
    <property type="project" value="InterPro"/>
</dbReference>
<dbReference type="OrthoDB" id="1844152at2759"/>
<keyword evidence="4" id="KW-0349">Heme</keyword>
<dbReference type="InterPro" id="IPR036396">
    <property type="entry name" value="Cyt_P450_sf"/>
</dbReference>
<evidence type="ECO:0000256" key="7">
    <source>
        <dbReference type="ARBA" id="ARBA00022989"/>
    </source>
</evidence>
<dbReference type="InterPro" id="IPR001128">
    <property type="entry name" value="Cyt_P450"/>
</dbReference>